<organism evidence="1 2">
    <name type="scientific">Heterodermia speciosa</name>
    <dbReference type="NCBI Taxonomy" id="116794"/>
    <lineage>
        <taxon>Eukaryota</taxon>
        <taxon>Fungi</taxon>
        <taxon>Dikarya</taxon>
        <taxon>Ascomycota</taxon>
        <taxon>Pezizomycotina</taxon>
        <taxon>Lecanoromycetes</taxon>
        <taxon>OSLEUM clade</taxon>
        <taxon>Lecanoromycetidae</taxon>
        <taxon>Caliciales</taxon>
        <taxon>Physciaceae</taxon>
        <taxon>Heterodermia</taxon>
    </lineage>
</organism>
<dbReference type="EMBL" id="CAJPDS010000022">
    <property type="protein sequence ID" value="CAF9918405.1"/>
    <property type="molecule type" value="Genomic_DNA"/>
</dbReference>
<dbReference type="PANTHER" id="PTHR43591">
    <property type="entry name" value="METHYLTRANSFERASE"/>
    <property type="match status" value="1"/>
</dbReference>
<name>A0A8H3F788_9LECA</name>
<dbReference type="SUPFAM" id="SSF53335">
    <property type="entry name" value="S-adenosyl-L-methionine-dependent methyltransferases"/>
    <property type="match status" value="1"/>
</dbReference>
<dbReference type="OrthoDB" id="2013972at2759"/>
<comment type="caution">
    <text evidence="1">The sequence shown here is derived from an EMBL/GenBank/DDBJ whole genome shotgun (WGS) entry which is preliminary data.</text>
</comment>
<dbReference type="Pfam" id="PF13489">
    <property type="entry name" value="Methyltransf_23"/>
    <property type="match status" value="1"/>
</dbReference>
<dbReference type="Gene3D" id="3.40.50.150">
    <property type="entry name" value="Vaccinia Virus protein VP39"/>
    <property type="match status" value="1"/>
</dbReference>
<reference evidence="1" key="1">
    <citation type="submission" date="2021-03" db="EMBL/GenBank/DDBJ databases">
        <authorList>
            <person name="Tagirdzhanova G."/>
        </authorList>
    </citation>
    <scope>NUCLEOTIDE SEQUENCE</scope>
</reference>
<dbReference type="InterPro" id="IPR029063">
    <property type="entry name" value="SAM-dependent_MTases_sf"/>
</dbReference>
<evidence type="ECO:0000313" key="1">
    <source>
        <dbReference type="EMBL" id="CAF9918405.1"/>
    </source>
</evidence>
<proteinExistence type="predicted"/>
<dbReference type="Proteomes" id="UP000664521">
    <property type="component" value="Unassembled WGS sequence"/>
</dbReference>
<protein>
    <recommendedName>
        <fullName evidence="3">Methyltransferase domain-containing protein</fullName>
    </recommendedName>
</protein>
<gene>
    <name evidence="1" type="ORF">HETSPECPRED_003748</name>
</gene>
<dbReference type="GO" id="GO:0008168">
    <property type="term" value="F:methyltransferase activity"/>
    <property type="evidence" value="ECO:0007669"/>
    <property type="project" value="TreeGrafter"/>
</dbReference>
<dbReference type="PANTHER" id="PTHR43591:SF105">
    <property type="entry name" value="METHYLTRANSFERASE DOMAIN-CONTAINING PROTEIN-RELATED"/>
    <property type="match status" value="1"/>
</dbReference>
<keyword evidence="2" id="KW-1185">Reference proteome</keyword>
<sequence length="355" mass="40922">MTFKTPPRPCASPKPNLSGRLLHMDANREIPIDQDYEDASGEISAFDESSRTSLASSITQYRYENGRRYHSYRDGKQIYYPTQGLRWLRSRIGQYWAPNDDQSSIVDTIAHHIFLLTFDDKLFLAPLNNPKRALDVGCGNGIWALDFAEKYPETEVVATDLSPIQSPVAPPNLRFEIDDCCSAWVYPENSFDYIHIRMLFASVADWPALYRECYTHLAPGGYIEHAETTPITKSDDNSIAPGSMWENQGNLALAAGEKFGKTFVQIIHMKDQITAAGFVDVTEVRFKWPVGPWSNDQKLKDLGRWNMHMWEQGLEGWTLALLTRVMRWSYDQVKDWLRRMRATLLDRRLHVYQEM</sequence>
<dbReference type="AlphaFoldDB" id="A0A8H3F788"/>
<dbReference type="CDD" id="cd02440">
    <property type="entry name" value="AdoMet_MTases"/>
    <property type="match status" value="1"/>
</dbReference>
<evidence type="ECO:0000313" key="2">
    <source>
        <dbReference type="Proteomes" id="UP000664521"/>
    </source>
</evidence>
<evidence type="ECO:0008006" key="3">
    <source>
        <dbReference type="Google" id="ProtNLM"/>
    </source>
</evidence>
<accession>A0A8H3F788</accession>